<evidence type="ECO:0000313" key="2">
    <source>
        <dbReference type="EMBL" id="PTW48882.1"/>
    </source>
</evidence>
<gene>
    <name evidence="2" type="ORF">C8J25_101382</name>
</gene>
<protein>
    <recommendedName>
        <fullName evidence="4">Replication protein A</fullName>
    </recommendedName>
</protein>
<dbReference type="GeneID" id="91004476"/>
<name>A0A2T5UBI7_9SPHN</name>
<accession>A0A2T5UBI7</accession>
<evidence type="ECO:0000313" key="3">
    <source>
        <dbReference type="Proteomes" id="UP000244013"/>
    </source>
</evidence>
<dbReference type="OrthoDB" id="7467461at2"/>
<proteinExistence type="predicted"/>
<reference evidence="2 3" key="1">
    <citation type="submission" date="2018-04" db="EMBL/GenBank/DDBJ databases">
        <title>Genomic Encyclopedia of Type Strains, Phase III (KMG-III): the genomes of soil and plant-associated and newly described type strains.</title>
        <authorList>
            <person name="Whitman W."/>
        </authorList>
    </citation>
    <scope>NUCLEOTIDE SEQUENCE [LARGE SCALE GENOMIC DNA]</scope>
    <source>
        <strain evidence="2 3">MA-olki</strain>
    </source>
</reference>
<dbReference type="RefSeq" id="WP_107952018.1">
    <property type="nucleotide sequence ID" value="NZ_QAYE01000001.1"/>
</dbReference>
<organism evidence="2 3">
    <name type="scientific">Sphingomonas faeni</name>
    <dbReference type="NCBI Taxonomy" id="185950"/>
    <lineage>
        <taxon>Bacteria</taxon>
        <taxon>Pseudomonadati</taxon>
        <taxon>Pseudomonadota</taxon>
        <taxon>Alphaproteobacteria</taxon>
        <taxon>Sphingomonadales</taxon>
        <taxon>Sphingomonadaceae</taxon>
        <taxon>Sphingomonas</taxon>
    </lineage>
</organism>
<dbReference type="Proteomes" id="UP000244013">
    <property type="component" value="Unassembled WGS sequence"/>
</dbReference>
<evidence type="ECO:0000256" key="1">
    <source>
        <dbReference type="SAM" id="MobiDB-lite"/>
    </source>
</evidence>
<dbReference type="AlphaFoldDB" id="A0A2T5UBI7"/>
<comment type="caution">
    <text evidence="2">The sequence shown here is derived from an EMBL/GenBank/DDBJ whole genome shotgun (WGS) entry which is preliminary data.</text>
</comment>
<evidence type="ECO:0008006" key="4">
    <source>
        <dbReference type="Google" id="ProtNLM"/>
    </source>
</evidence>
<sequence>MSARSLFQIAGGKASKGRRTGQPVRRSSCRAGEREQRYWRPFNKTERNARMRAAEVYDRKYKIAGKRNGPLGAIGVDVLRELMRMIDFKTGRLEPAIATLAERLRRSRGAIVSALARLKDHGFIDWIRRFEPIEDPDAFGPQVKQITNAYWFGLPKEAADMVRRMMGKGPMPDDEVARRKADEEETAAMLATISAEDLAAFRAGDESPLAKALASLGRRVDLNNAIPPGGQNPTLQG</sequence>
<dbReference type="EMBL" id="QAYE01000001">
    <property type="protein sequence ID" value="PTW48882.1"/>
    <property type="molecule type" value="Genomic_DNA"/>
</dbReference>
<feature type="region of interest" description="Disordered" evidence="1">
    <location>
        <begin position="1"/>
        <end position="30"/>
    </location>
</feature>